<organism evidence="2 3">
    <name type="scientific">Ignelater luminosus</name>
    <name type="common">Cucubano</name>
    <name type="synonym">Pyrophorus luminosus</name>
    <dbReference type="NCBI Taxonomy" id="2038154"/>
    <lineage>
        <taxon>Eukaryota</taxon>
        <taxon>Metazoa</taxon>
        <taxon>Ecdysozoa</taxon>
        <taxon>Arthropoda</taxon>
        <taxon>Hexapoda</taxon>
        <taxon>Insecta</taxon>
        <taxon>Pterygota</taxon>
        <taxon>Neoptera</taxon>
        <taxon>Endopterygota</taxon>
        <taxon>Coleoptera</taxon>
        <taxon>Polyphaga</taxon>
        <taxon>Elateriformia</taxon>
        <taxon>Elateroidea</taxon>
        <taxon>Elateridae</taxon>
        <taxon>Agrypninae</taxon>
        <taxon>Pyrophorini</taxon>
        <taxon>Ignelater</taxon>
    </lineage>
</organism>
<feature type="region of interest" description="Disordered" evidence="1">
    <location>
        <begin position="127"/>
        <end position="155"/>
    </location>
</feature>
<feature type="compositionally biased region" description="Polar residues" evidence="1">
    <location>
        <begin position="849"/>
        <end position="860"/>
    </location>
</feature>
<dbReference type="EMBL" id="VTPC01000880">
    <property type="protein sequence ID" value="KAF2903997.1"/>
    <property type="molecule type" value="Genomic_DNA"/>
</dbReference>
<proteinExistence type="predicted"/>
<sequence length="1567" mass="180838">MDEPSEEEELTNQQLSVQILDKLEVFNNLMVTQSKLKRAIRRYISTERDNQKHRCNIISLEQQLMKYETSSVKREQFEQLQECYKRLQVEYDEQVNTLSRRYQEAHRTLQEMTAECDKLKRTCPSLENNLNTSCNNNNNKKKPQQRRQKRKTSEVIKSEDIEKLENKCKDVEQNFKEKQKECGTLRDELDLLTENYKAEKSKMEDQLSSLKQKLKYVETTKKDLQDDKEKMCTEMQTLQEKVKRLRNILPADIDEDNPSSMPVIDRQSKKQTKNVSLQTNLETSLKNCDDLQNQIDLLKNTHRCERIRLEKKLSVKEREIENMRLLEMEHLQEVQSLTLENKVLKEQTNSPFRDLESQNELNRSFQGDVCSVASMTSDDDGRLLENNLRLNVEDEPLNQSFDQNTCNEIAQLQNELSNKDDEISRHAQTIKILKSTHHEEIEVLKNKHCQEIEAVKGMYHEETEALKSMYHQKTKEIEFLKTTHHKEITDLKDIHQHEIEEIRGEMQVKATNENDRLIDLLPDNFINTLVTEMTVPRLITPLSLNGEEIISVSEIMAEQEPVHEEKHCWEARILKEVEKLIDKKLNEQRKRILCRRKKLRRFSNMCLRTKKNKRRKLESRRSLIPIEVSSELQFVSTLNPTESYDSLYEKPQGSVDSGCAISNKCLSSSEDEDEMADKDKEITEVIAGSKDDNVIQCNNMNKKRKIAKDRNNKNPELSLSKLKKAKLGEEIIKSSQITEGDENIEEIRTLQILHHNETIEDQDPTSELSGSVEKIFEIEENRIVSTDTIDDHQDQRSGWLGRKSSELIENVKARLVTSKLTRAKSRKSIEAKKTKRVRKIIKSNERQPSETIDQNQTSGLSETNSSETKSTEAEKTAKVDEKTTESDNNRTGGSPNLISRLRKRNSYRSIETKKADHVRKISESKENIEEIRIRGIPQPSETIANEGSKLPATKSPELVQTERPQFERHITTRSMSTEETSADDKNKDPKLAPTGSTSTEAQNKKVTKNIKKAMNKRSIESTLRKAKIRWKNNSIPISRPQKLHKETEILIDEPPAKRTRRAFSSNTNVVETEVVTCKTVDDSSKDKKITKDTSEVTQTPQQAANNETVKIGKLSDEQIALRKKSAQLLLKPKTVNVNCKDLSRSFKRPNKSKPVIVRENAKTETCDNSSTNNIVENSPELFESPLSPVPEPIPVHEFTPKIIPLEKTPEVIDDLSEPGLILSDEEDQGESISQTKEATLDEMMERKLLYLLQFSNSRGAAEDVARYFSDKPTQQTVRAIMKVLRRDQCNKAKITNSKGGPLVTMIQELLLDLMMKLEQRGIKDIMDCFLDAVERSMFWLHNIDQLEPYARVHVAVCLQKYYYTRMRYVLSKALTIMQDEIVLPYVYIVIRSWPRLIPQNDDTKLGPYDMLEVRALLQAIKLKTANREFSKLCQTNLMLLLTSDFYGFKNGLEDSTALLRDLFAAYLKGISEGITYFTIAICKGTHKNIVFNLIDELKPQLVKANDLHEICPVIRLIGVITSLFSENKAAANRVNSNKEFLKQYCTDLYPKSVQELAVEIMNNLTND</sequence>
<feature type="region of interest" description="Disordered" evidence="1">
    <location>
        <begin position="935"/>
        <end position="1007"/>
    </location>
</feature>
<evidence type="ECO:0000313" key="2">
    <source>
        <dbReference type="EMBL" id="KAF2903997.1"/>
    </source>
</evidence>
<comment type="caution">
    <text evidence="2">The sequence shown here is derived from an EMBL/GenBank/DDBJ whole genome shotgun (WGS) entry which is preliminary data.</text>
</comment>
<dbReference type="Proteomes" id="UP000801492">
    <property type="component" value="Unassembled WGS sequence"/>
</dbReference>
<evidence type="ECO:0000256" key="1">
    <source>
        <dbReference type="SAM" id="MobiDB-lite"/>
    </source>
</evidence>
<protein>
    <submittedName>
        <fullName evidence="2">Uncharacterized protein</fullName>
    </submittedName>
</protein>
<gene>
    <name evidence="2" type="ORF">ILUMI_02168</name>
</gene>
<feature type="compositionally biased region" description="Basic residues" evidence="1">
    <location>
        <begin position="139"/>
        <end position="150"/>
    </location>
</feature>
<accession>A0A8K0DIR1</accession>
<dbReference type="OrthoDB" id="6368736at2759"/>
<evidence type="ECO:0000313" key="3">
    <source>
        <dbReference type="Proteomes" id="UP000801492"/>
    </source>
</evidence>
<name>A0A8K0DIR1_IGNLU</name>
<feature type="compositionally biased region" description="Basic and acidic residues" evidence="1">
    <location>
        <begin position="910"/>
        <end position="920"/>
    </location>
</feature>
<feature type="region of interest" description="Disordered" evidence="1">
    <location>
        <begin position="822"/>
        <end position="920"/>
    </location>
</feature>
<feature type="compositionally biased region" description="Basic and acidic residues" evidence="1">
    <location>
        <begin position="869"/>
        <end position="888"/>
    </location>
</feature>
<keyword evidence="3" id="KW-1185">Reference proteome</keyword>
<feature type="region of interest" description="Disordered" evidence="1">
    <location>
        <begin position="252"/>
        <end position="276"/>
    </location>
</feature>
<reference evidence="2" key="1">
    <citation type="submission" date="2019-08" db="EMBL/GenBank/DDBJ databases">
        <title>The genome of the North American firefly Photinus pyralis.</title>
        <authorList>
            <consortium name="Photinus pyralis genome working group"/>
            <person name="Fallon T.R."/>
            <person name="Sander Lower S.E."/>
            <person name="Weng J.-K."/>
        </authorList>
    </citation>
    <scope>NUCLEOTIDE SEQUENCE</scope>
    <source>
        <strain evidence="2">TRF0915ILg1</strain>
        <tissue evidence="2">Whole body</tissue>
    </source>
</reference>